<evidence type="ECO:0000256" key="3">
    <source>
        <dbReference type="ARBA" id="ARBA00022475"/>
    </source>
</evidence>
<keyword evidence="3" id="KW-1003">Cell membrane</keyword>
<dbReference type="GO" id="GO:0005886">
    <property type="term" value="C:plasma membrane"/>
    <property type="evidence" value="ECO:0007669"/>
    <property type="project" value="UniProtKB-SubCell"/>
</dbReference>
<dbReference type="Pfam" id="PF04143">
    <property type="entry name" value="Sulf_transp"/>
    <property type="match status" value="1"/>
</dbReference>
<evidence type="ECO:0000256" key="8">
    <source>
        <dbReference type="ARBA" id="ARBA00035655"/>
    </source>
</evidence>
<dbReference type="RefSeq" id="WP_073586183.1">
    <property type="nucleotide sequence ID" value="NZ_AP024898.1"/>
</dbReference>
<reference evidence="11" key="1">
    <citation type="submission" date="2016-12" db="EMBL/GenBank/DDBJ databases">
        <authorList>
            <person name="Rodrigo-Torres L."/>
            <person name="Arahal R.D."/>
            <person name="Lucena T."/>
        </authorList>
    </citation>
    <scope>NUCLEOTIDE SEQUENCE [LARGE SCALE GENOMIC DNA]</scope>
</reference>
<keyword evidence="7 9" id="KW-0472">Membrane</keyword>
<evidence type="ECO:0000256" key="7">
    <source>
        <dbReference type="ARBA" id="ARBA00023136"/>
    </source>
</evidence>
<evidence type="ECO:0000256" key="9">
    <source>
        <dbReference type="SAM" id="Phobius"/>
    </source>
</evidence>
<dbReference type="PANTHER" id="PTHR30574">
    <property type="entry name" value="INNER MEMBRANE PROTEIN YEDE"/>
    <property type="match status" value="1"/>
</dbReference>
<sequence>MWTHIPWFSLTGGMLIGLSALILLFLNGKIAGISGILTGIFRPQHPDAGWRLLFALGLIAGGAGAAYGFGFEIPRTLNVSGVDLMIAGLLVGIGTRLANGCTSGHGICGIGRLSRRSIVATMTFMLAAAATVFLRLHG</sequence>
<evidence type="ECO:0000256" key="4">
    <source>
        <dbReference type="ARBA" id="ARBA00022519"/>
    </source>
</evidence>
<dbReference type="EMBL" id="FRFG01000077">
    <property type="protein sequence ID" value="SHO58734.1"/>
    <property type="molecule type" value="Genomic_DNA"/>
</dbReference>
<evidence type="ECO:0000313" key="11">
    <source>
        <dbReference type="Proteomes" id="UP000184600"/>
    </source>
</evidence>
<evidence type="ECO:0000256" key="2">
    <source>
        <dbReference type="ARBA" id="ARBA00022448"/>
    </source>
</evidence>
<organism evidence="10 11">
    <name type="scientific">Vibrio quintilis</name>
    <dbReference type="NCBI Taxonomy" id="1117707"/>
    <lineage>
        <taxon>Bacteria</taxon>
        <taxon>Pseudomonadati</taxon>
        <taxon>Pseudomonadota</taxon>
        <taxon>Gammaproteobacteria</taxon>
        <taxon>Vibrionales</taxon>
        <taxon>Vibrionaceae</taxon>
        <taxon>Vibrio</taxon>
    </lineage>
</organism>
<keyword evidence="11" id="KW-1185">Reference proteome</keyword>
<evidence type="ECO:0000256" key="5">
    <source>
        <dbReference type="ARBA" id="ARBA00022692"/>
    </source>
</evidence>
<feature type="transmembrane region" description="Helical" evidence="9">
    <location>
        <begin position="48"/>
        <end position="71"/>
    </location>
</feature>
<proteinExistence type="inferred from homology"/>
<evidence type="ECO:0000256" key="6">
    <source>
        <dbReference type="ARBA" id="ARBA00022989"/>
    </source>
</evidence>
<comment type="similarity">
    <text evidence="8">Belongs to the TsuA/YedE (TC 9.B.102) family.</text>
</comment>
<feature type="transmembrane region" description="Helical" evidence="9">
    <location>
        <begin position="6"/>
        <end position="27"/>
    </location>
</feature>
<dbReference type="STRING" id="1117707.VQ7734_04506"/>
<dbReference type="PANTHER" id="PTHR30574:SF1">
    <property type="entry name" value="SULPHUR TRANSPORT DOMAIN-CONTAINING PROTEIN"/>
    <property type="match status" value="1"/>
</dbReference>
<keyword evidence="6 9" id="KW-1133">Transmembrane helix</keyword>
<feature type="transmembrane region" description="Helical" evidence="9">
    <location>
        <begin position="77"/>
        <end position="98"/>
    </location>
</feature>
<accession>A0A1M7Z1N1</accession>
<evidence type="ECO:0000256" key="1">
    <source>
        <dbReference type="ARBA" id="ARBA00004429"/>
    </source>
</evidence>
<protein>
    <submittedName>
        <fullName evidence="10">Uncharacterized protein</fullName>
    </submittedName>
</protein>
<keyword evidence="2" id="KW-0813">Transport</keyword>
<dbReference type="Proteomes" id="UP000184600">
    <property type="component" value="Unassembled WGS sequence"/>
</dbReference>
<evidence type="ECO:0000313" key="10">
    <source>
        <dbReference type="EMBL" id="SHO58734.1"/>
    </source>
</evidence>
<keyword evidence="4" id="KW-0997">Cell inner membrane</keyword>
<dbReference type="InterPro" id="IPR007272">
    <property type="entry name" value="Sulf_transp_TsuA/YedE"/>
</dbReference>
<feature type="transmembrane region" description="Helical" evidence="9">
    <location>
        <begin position="118"/>
        <end position="136"/>
    </location>
</feature>
<gene>
    <name evidence="10" type="ORF">VQ7734_04506</name>
</gene>
<name>A0A1M7Z1N1_9VIBR</name>
<comment type="subcellular location">
    <subcellularLocation>
        <location evidence="1">Cell inner membrane</location>
        <topology evidence="1">Multi-pass membrane protein</topology>
    </subcellularLocation>
</comment>
<dbReference type="OrthoDB" id="9814020at2"/>
<dbReference type="AlphaFoldDB" id="A0A1M7Z1N1"/>
<keyword evidence="5 9" id="KW-0812">Transmembrane</keyword>